<evidence type="ECO:0000313" key="2">
    <source>
        <dbReference type="EMBL" id="QSY57763.1"/>
    </source>
</evidence>
<evidence type="ECO:0000313" key="3">
    <source>
        <dbReference type="EMBL" id="QSY57805.1"/>
    </source>
</evidence>
<dbReference type="EMBL" id="CP071591">
    <property type="protein sequence ID" value="QSY57805.1"/>
    <property type="molecule type" value="Genomic_DNA"/>
</dbReference>
<protein>
    <submittedName>
        <fullName evidence="2">Phage antirepressor</fullName>
    </submittedName>
</protein>
<dbReference type="PROSITE" id="PS51750">
    <property type="entry name" value="BRO_N"/>
    <property type="match status" value="1"/>
</dbReference>
<dbReference type="PANTHER" id="PTHR36180:SF2">
    <property type="entry name" value="BRO FAMILY PROTEIN"/>
    <property type="match status" value="1"/>
</dbReference>
<dbReference type="InterPro" id="IPR003497">
    <property type="entry name" value="BRO_N_domain"/>
</dbReference>
<name>A0ABX7S0L8_9BIFI</name>
<dbReference type="SMART" id="SM01040">
    <property type="entry name" value="Bro-N"/>
    <property type="match status" value="1"/>
</dbReference>
<dbReference type="RefSeq" id="WP_207553053.1">
    <property type="nucleotide sequence ID" value="NZ_CP071591.1"/>
</dbReference>
<proteinExistence type="predicted"/>
<organism evidence="2 4">
    <name type="scientific">Bifidobacterium imperatoris</name>
    <dbReference type="NCBI Taxonomy" id="2020965"/>
    <lineage>
        <taxon>Bacteria</taxon>
        <taxon>Bacillati</taxon>
        <taxon>Actinomycetota</taxon>
        <taxon>Actinomycetes</taxon>
        <taxon>Bifidobacteriales</taxon>
        <taxon>Bifidobacteriaceae</taxon>
        <taxon>Bifidobacterium</taxon>
    </lineage>
</organism>
<accession>A0ABX7S0L8</accession>
<evidence type="ECO:0000313" key="4">
    <source>
        <dbReference type="Proteomes" id="UP000663067"/>
    </source>
</evidence>
<dbReference type="InterPro" id="IPR005039">
    <property type="entry name" value="Ant_C"/>
</dbReference>
<reference evidence="2 4" key="1">
    <citation type="submission" date="2021-03" db="EMBL/GenBank/DDBJ databases">
        <title>Genome sequencing of Bifidobacterium imperatoris JCM 32708.</title>
        <authorList>
            <person name="Kim J."/>
        </authorList>
    </citation>
    <scope>NUCLEOTIDE SEQUENCE [LARGE SCALE GENOMIC DNA]</scope>
    <source>
        <strain evidence="2 4">JCM 32708</strain>
    </source>
</reference>
<keyword evidence="4" id="KW-1185">Reference proteome</keyword>
<dbReference type="EMBL" id="CP071591">
    <property type="protein sequence ID" value="QSY57763.1"/>
    <property type="molecule type" value="Genomic_DNA"/>
</dbReference>
<sequence>MSESTLQPFEFKGNQLRILTDKQGGSWFVAKDVCNILGLSNTAVTIKALDEDELSNSYITDSLGRKQTSFIISEPGLYKLIMRSRKPEAKEFQRWVSHEVLPSIRKHGAYMTEPTLEQAITNPDFLIRLATELKTEKQKRAEAEQTIKEQKPKVLFADAVATSKRSILIGELAKILKQNGYDTGQNRFFKTLRADGLLMKRNGNPNMPTQKAMQLKLFEVKETAIQRPDGHTTVNFTTKVTPKGQQYLIEKYLGCMPLDLEQDA</sequence>
<dbReference type="Proteomes" id="UP000663067">
    <property type="component" value="Chromosome"/>
</dbReference>
<dbReference type="Pfam" id="PF02498">
    <property type="entry name" value="Bro-N"/>
    <property type="match status" value="1"/>
</dbReference>
<dbReference type="Pfam" id="PF03374">
    <property type="entry name" value="ANT"/>
    <property type="match status" value="1"/>
</dbReference>
<dbReference type="PANTHER" id="PTHR36180">
    <property type="entry name" value="DNA-BINDING PROTEIN-RELATED-RELATED"/>
    <property type="match status" value="1"/>
</dbReference>
<feature type="domain" description="Bro-N" evidence="1">
    <location>
        <begin position="3"/>
        <end position="108"/>
    </location>
</feature>
<gene>
    <name evidence="3" type="ORF">BLI708_00205</name>
    <name evidence="2" type="ORF">BLI708_11360</name>
</gene>
<evidence type="ECO:0000259" key="1">
    <source>
        <dbReference type="PROSITE" id="PS51750"/>
    </source>
</evidence>